<proteinExistence type="predicted"/>
<dbReference type="CDD" id="cd17768">
    <property type="entry name" value="adenosylhopane_nucleosidase_HpnG-like"/>
    <property type="match status" value="1"/>
</dbReference>
<dbReference type="SUPFAM" id="SSF53167">
    <property type="entry name" value="Purine and uridine phosphorylases"/>
    <property type="match status" value="1"/>
</dbReference>
<gene>
    <name evidence="2" type="ORF">NX782_00075</name>
</gene>
<dbReference type="InterPro" id="IPR017831">
    <property type="entry name" value="Hopanoid-assoc_phosphoryl_HpnG"/>
</dbReference>
<evidence type="ECO:0000259" key="1">
    <source>
        <dbReference type="Pfam" id="PF01048"/>
    </source>
</evidence>
<dbReference type="NCBIfam" id="TIGR03468">
    <property type="entry name" value="HpnG"/>
    <property type="match status" value="1"/>
</dbReference>
<comment type="caution">
    <text evidence="2">The sequence shown here is derived from an EMBL/GenBank/DDBJ whole genome shotgun (WGS) entry which is preliminary data.</text>
</comment>
<dbReference type="InterPro" id="IPR035994">
    <property type="entry name" value="Nucleoside_phosphorylase_sf"/>
</dbReference>
<dbReference type="Pfam" id="PF01048">
    <property type="entry name" value="PNP_UDP_1"/>
    <property type="match status" value="1"/>
</dbReference>
<organism evidence="2 3">
    <name type="scientific">Massilia norwichensis</name>
    <dbReference type="NCBI Taxonomy" id="1442366"/>
    <lineage>
        <taxon>Bacteria</taxon>
        <taxon>Pseudomonadati</taxon>
        <taxon>Pseudomonadota</taxon>
        <taxon>Betaproteobacteria</taxon>
        <taxon>Burkholderiales</taxon>
        <taxon>Oxalobacteraceae</taxon>
        <taxon>Telluria group</taxon>
        <taxon>Massilia</taxon>
    </lineage>
</organism>
<protein>
    <submittedName>
        <fullName evidence="2">Squalene--hopene cyclase</fullName>
    </submittedName>
</protein>
<accession>A0ABT2A143</accession>
<dbReference type="Proteomes" id="UP001205560">
    <property type="component" value="Unassembled WGS sequence"/>
</dbReference>
<evidence type="ECO:0000313" key="2">
    <source>
        <dbReference type="EMBL" id="MCS0587595.1"/>
    </source>
</evidence>
<dbReference type="InterPro" id="IPR000845">
    <property type="entry name" value="Nucleoside_phosphorylase_d"/>
</dbReference>
<sequence length="230" mass="23125">MGAPGAQAVVAAVCGLPFEAAIAAGPGVAPVCGPGPARVAAGLQALLAGQRPGIISVGIVSFGCAGGLDPGLAPGSCVVATAVLTRTGIVAADPAWVQALLARLPDARAGLLAGMDLPLAAAAGKAQLWRDSGACAVDMESHVAAREAQRLGLPFAACRVVLDPAWRSLPSCALAALRDDGGTVWLPLLGALARLPRELAPLCGLAREAWLARRALRRVRARLGPHFSLP</sequence>
<reference evidence="2 3" key="1">
    <citation type="submission" date="2022-08" db="EMBL/GenBank/DDBJ databases">
        <title>Reclassification of Massilia species as members of the genera Telluria, Duganella, Pseudoduganella, Mokoshia gen. nov. and Zemynaea gen. nov. using orthogonal and non-orthogonal genome-based approaches.</title>
        <authorList>
            <person name="Bowman J.P."/>
        </authorList>
    </citation>
    <scope>NUCLEOTIDE SEQUENCE [LARGE SCALE GENOMIC DNA]</scope>
    <source>
        <strain evidence="2 3">LMG 28164</strain>
    </source>
</reference>
<dbReference type="Gene3D" id="3.40.50.1580">
    <property type="entry name" value="Nucleoside phosphorylase domain"/>
    <property type="match status" value="1"/>
</dbReference>
<dbReference type="EMBL" id="JANUGX010000001">
    <property type="protein sequence ID" value="MCS0587595.1"/>
    <property type="molecule type" value="Genomic_DNA"/>
</dbReference>
<evidence type="ECO:0000313" key="3">
    <source>
        <dbReference type="Proteomes" id="UP001205560"/>
    </source>
</evidence>
<name>A0ABT2A143_9BURK</name>
<feature type="domain" description="Nucleoside phosphorylase" evidence="1">
    <location>
        <begin position="26"/>
        <end position="164"/>
    </location>
</feature>
<dbReference type="RefSeq" id="WP_258843432.1">
    <property type="nucleotide sequence ID" value="NZ_JANUGX010000001.1"/>
</dbReference>
<keyword evidence="3" id="KW-1185">Reference proteome</keyword>